<evidence type="ECO:0000313" key="5">
    <source>
        <dbReference type="Proteomes" id="UP000623129"/>
    </source>
</evidence>
<dbReference type="EMBL" id="SWLB01000007">
    <property type="protein sequence ID" value="KAF3336380.1"/>
    <property type="molecule type" value="Genomic_DNA"/>
</dbReference>
<dbReference type="SUPFAM" id="SSF51735">
    <property type="entry name" value="NAD(P)-binding Rossmann-fold domains"/>
    <property type="match status" value="1"/>
</dbReference>
<accession>A0A833QW22</accession>
<dbReference type="PRINTS" id="PR00081">
    <property type="entry name" value="GDHRDH"/>
</dbReference>
<dbReference type="Proteomes" id="UP000623129">
    <property type="component" value="Unassembled WGS sequence"/>
</dbReference>
<evidence type="ECO:0000256" key="3">
    <source>
        <dbReference type="SAM" id="MobiDB-lite"/>
    </source>
</evidence>
<evidence type="ECO:0000256" key="1">
    <source>
        <dbReference type="ARBA" id="ARBA00006484"/>
    </source>
</evidence>
<dbReference type="AlphaFoldDB" id="A0A833QW22"/>
<gene>
    <name evidence="4" type="ORF">FCM35_KLT18966</name>
</gene>
<dbReference type="InterPro" id="IPR002347">
    <property type="entry name" value="SDR_fam"/>
</dbReference>
<dbReference type="FunFam" id="3.40.50.720:FF:000084">
    <property type="entry name" value="Short-chain dehydrogenase reductase"/>
    <property type="match status" value="1"/>
</dbReference>
<evidence type="ECO:0000256" key="2">
    <source>
        <dbReference type="ARBA" id="ARBA00023002"/>
    </source>
</evidence>
<proteinExistence type="inferred from homology"/>
<keyword evidence="2" id="KW-0560">Oxidoreductase</keyword>
<organism evidence="4 5">
    <name type="scientific">Carex littledalei</name>
    <dbReference type="NCBI Taxonomy" id="544730"/>
    <lineage>
        <taxon>Eukaryota</taxon>
        <taxon>Viridiplantae</taxon>
        <taxon>Streptophyta</taxon>
        <taxon>Embryophyta</taxon>
        <taxon>Tracheophyta</taxon>
        <taxon>Spermatophyta</taxon>
        <taxon>Magnoliopsida</taxon>
        <taxon>Liliopsida</taxon>
        <taxon>Poales</taxon>
        <taxon>Cyperaceae</taxon>
        <taxon>Cyperoideae</taxon>
        <taxon>Cariceae</taxon>
        <taxon>Carex</taxon>
        <taxon>Carex subgen. Euthyceras</taxon>
    </lineage>
</organism>
<dbReference type="OrthoDB" id="1669814at2759"/>
<comment type="caution">
    <text evidence="4">The sequence shown here is derived from an EMBL/GenBank/DDBJ whole genome shotgun (WGS) entry which is preliminary data.</text>
</comment>
<evidence type="ECO:0000313" key="4">
    <source>
        <dbReference type="EMBL" id="KAF3336380.1"/>
    </source>
</evidence>
<feature type="region of interest" description="Disordered" evidence="3">
    <location>
        <begin position="1"/>
        <end position="23"/>
    </location>
</feature>
<reference evidence="4" key="1">
    <citation type="submission" date="2020-01" db="EMBL/GenBank/DDBJ databases">
        <title>Genome sequence of Kobresia littledalei, the first chromosome-level genome in the family Cyperaceae.</title>
        <authorList>
            <person name="Qu G."/>
        </authorList>
    </citation>
    <scope>NUCLEOTIDE SEQUENCE</scope>
    <source>
        <strain evidence="4">C.B.Clarke</strain>
        <tissue evidence="4">Leaf</tissue>
    </source>
</reference>
<sequence length="292" mass="31329">MPLYNTKHSSSKNTNKLNPKQTYQTEKMATEISHVTTMPLENRIAVVTGASRGIGREIIMQLASLGERLVLNYASNSAQADSLAAELNSRYSSLIDTPRAVTVQGDVSDPDAVRAMFDRAEQAFGSQAHILVACAGILNSKYPLLAETTIEDFDEMFRVNARGTFLLCREAAKRLPSNGWGRIVTFSSSILGTLLPGYGAYTATNAAVETMTKILAKELQGTGVTANVVAPGPVKTDLFFGGKDEDFVKKVTERSSGRIGETTDIAPVVGFLVCEGAGWVNGQVIRVNGGFV</sequence>
<name>A0A833QW22_9POAL</name>
<dbReference type="GO" id="GO:0016614">
    <property type="term" value="F:oxidoreductase activity, acting on CH-OH group of donors"/>
    <property type="evidence" value="ECO:0007669"/>
    <property type="project" value="UniProtKB-ARBA"/>
</dbReference>
<dbReference type="PANTHER" id="PTHR48107:SF12">
    <property type="entry name" value="NAD DEPENDENT EPIMERASE_DEHYDRATASE FAMILY PROTEIN, EXPRESSED"/>
    <property type="match status" value="1"/>
</dbReference>
<keyword evidence="5" id="KW-1185">Reference proteome</keyword>
<protein>
    <submittedName>
        <fullName evidence="4">Short-chain type dehydrogenase/reductase</fullName>
    </submittedName>
</protein>
<dbReference type="PANTHER" id="PTHR48107">
    <property type="entry name" value="NADPH-DEPENDENT ALDEHYDE REDUCTASE-LIKE PROTEIN, CHLOROPLASTIC-RELATED"/>
    <property type="match status" value="1"/>
</dbReference>
<dbReference type="InterPro" id="IPR036291">
    <property type="entry name" value="NAD(P)-bd_dom_sf"/>
</dbReference>
<dbReference type="Pfam" id="PF13561">
    <property type="entry name" value="adh_short_C2"/>
    <property type="match status" value="1"/>
</dbReference>
<dbReference type="Gene3D" id="3.40.50.720">
    <property type="entry name" value="NAD(P)-binding Rossmann-like Domain"/>
    <property type="match status" value="1"/>
</dbReference>
<comment type="similarity">
    <text evidence="1">Belongs to the short-chain dehydrogenases/reductases (SDR) family.</text>
</comment>